<dbReference type="PRINTS" id="PR00685">
    <property type="entry name" value="TIFACTORIIB"/>
</dbReference>
<dbReference type="SMART" id="SM00385">
    <property type="entry name" value="CYCLIN"/>
    <property type="match status" value="2"/>
</dbReference>
<feature type="domain" description="TFIIB-type" evidence="7">
    <location>
        <begin position="1"/>
        <end position="30"/>
    </location>
</feature>
<feature type="repeat" description="2" evidence="5">
    <location>
        <begin position="203"/>
        <end position="284"/>
    </location>
</feature>
<dbReference type="PANTHER" id="PTHR11618">
    <property type="entry name" value="TRANSCRIPTION INITIATION FACTOR IIB-RELATED"/>
    <property type="match status" value="1"/>
</dbReference>
<evidence type="ECO:0000256" key="1">
    <source>
        <dbReference type="ARBA" id="ARBA00010857"/>
    </source>
</evidence>
<keyword evidence="8" id="KW-0648">Protein biosynthesis</keyword>
<dbReference type="PANTHER" id="PTHR11618:SF13">
    <property type="entry name" value="TRANSCRIPTION INITIATION FACTOR IIB"/>
    <property type="match status" value="1"/>
</dbReference>
<keyword evidence="6" id="KW-0863">Zinc-finger</keyword>
<comment type="function">
    <text evidence="5">Stabilizes TBP binding to an archaeal box-A promoter. Also responsible for recruiting RNA polymerase II to the pre-initiation complex (DNA-TBP-TFIIB).</text>
</comment>
<dbReference type="Gene3D" id="1.10.472.10">
    <property type="entry name" value="Cyclin-like"/>
    <property type="match status" value="1"/>
</dbReference>
<evidence type="ECO:0000313" key="9">
    <source>
        <dbReference type="Proteomes" id="UP000245638"/>
    </source>
</evidence>
<dbReference type="RefSeq" id="WP_013776191.1">
    <property type="nucleotide sequence ID" value="NC_015518.1"/>
</dbReference>
<dbReference type="InterPro" id="IPR036915">
    <property type="entry name" value="Cyclin-like_sf"/>
</dbReference>
<accession>A0A2T9X1M2</accession>
<evidence type="ECO:0000256" key="6">
    <source>
        <dbReference type="PROSITE-ProRule" id="PRU00469"/>
    </source>
</evidence>
<comment type="caution">
    <text evidence="8">The sequence shown here is derived from an EMBL/GenBank/DDBJ whole genome shotgun (WGS) entry which is preliminary data.</text>
</comment>
<keyword evidence="8" id="KW-0396">Initiation factor</keyword>
<keyword evidence="5" id="KW-0479">Metal-binding</keyword>
<proteinExistence type="inferred from homology"/>
<protein>
    <recommendedName>
        <fullName evidence="5">Transcription initiation factor IIB</fullName>
        <shortName evidence="5">TFIIB</shortName>
    </recommendedName>
</protein>
<evidence type="ECO:0000256" key="3">
    <source>
        <dbReference type="ARBA" id="ARBA00023015"/>
    </source>
</evidence>
<comment type="similarity">
    <text evidence="1 5">Belongs to the TFIIB family.</text>
</comment>
<dbReference type="SUPFAM" id="SSF57783">
    <property type="entry name" value="Zinc beta-ribbon"/>
    <property type="match status" value="1"/>
</dbReference>
<dbReference type="GO" id="GO:0008270">
    <property type="term" value="F:zinc ion binding"/>
    <property type="evidence" value="ECO:0007669"/>
    <property type="project" value="UniProtKB-UniRule"/>
</dbReference>
<dbReference type="CDD" id="cd20550">
    <property type="entry name" value="CYCLIN_TFIIB_archaea_like_rpt2"/>
    <property type="match status" value="1"/>
</dbReference>
<dbReference type="Pfam" id="PF08271">
    <property type="entry name" value="Zn_Ribbon_TF"/>
    <property type="match status" value="1"/>
</dbReference>
<feature type="binding site" evidence="5">
    <location>
        <position position="22"/>
    </location>
    <ligand>
        <name>Zn(2+)</name>
        <dbReference type="ChEBI" id="CHEBI:29105"/>
    </ligand>
</feature>
<dbReference type="GO" id="GO:0070897">
    <property type="term" value="P:transcription preinitiation complex assembly"/>
    <property type="evidence" value="ECO:0007669"/>
    <property type="project" value="InterPro"/>
</dbReference>
<evidence type="ECO:0000256" key="4">
    <source>
        <dbReference type="ARBA" id="ARBA00023163"/>
    </source>
</evidence>
<evidence type="ECO:0000259" key="7">
    <source>
        <dbReference type="PROSITE" id="PS51134"/>
    </source>
</evidence>
<sequence>MKCPVCSSEDIRYDPERGQYICANCGAVLEDEVIDQGPEWRAYNYQDRLERERIGSPLTLKVHDQGLSTRIGYDKVKDRIKLMKMQKLQNRIRVSSKDKKLVTYLSMLNSEASKLDLPEHVKETAAFILRKLVENGLAKRIDSYALIAAVLYYSCQVNNIPRYLQEIKTRYSLSSSELWKALERVHKVSKQLQNFKPKIKPVEYIPKIVEKLGLPQLVATKSAEMVNIMYKNGLTSGKGYLALSAAAVYLISTLMDVKKTQKEIADSLNITEVTIRNRYKEIIKNFDIEVSL</sequence>
<dbReference type="GO" id="GO:0003700">
    <property type="term" value="F:DNA-binding transcription factor activity"/>
    <property type="evidence" value="ECO:0007669"/>
    <property type="project" value="UniProtKB-UniRule"/>
</dbReference>
<dbReference type="GO" id="GO:0017025">
    <property type="term" value="F:TBP-class protein binding"/>
    <property type="evidence" value="ECO:0007669"/>
    <property type="project" value="InterPro"/>
</dbReference>
<feature type="binding site" evidence="5">
    <location>
        <position position="6"/>
    </location>
    <ligand>
        <name>Zn(2+)</name>
        <dbReference type="ChEBI" id="CHEBI:29105"/>
    </ligand>
</feature>
<dbReference type="InterPro" id="IPR023484">
    <property type="entry name" value="TFIIB_arc"/>
</dbReference>
<dbReference type="OMA" id="NEYVCTR"/>
<dbReference type="InterPro" id="IPR013137">
    <property type="entry name" value="Znf_TFIIB"/>
</dbReference>
<feature type="binding site" evidence="5">
    <location>
        <position position="3"/>
    </location>
    <ligand>
        <name>Zn(2+)</name>
        <dbReference type="ChEBI" id="CHEBI:29105"/>
    </ligand>
</feature>
<dbReference type="GO" id="GO:0097550">
    <property type="term" value="C:transcription preinitiation complex"/>
    <property type="evidence" value="ECO:0007669"/>
    <property type="project" value="TreeGrafter"/>
</dbReference>
<keyword evidence="3 5" id="KW-0805">Transcription regulation</keyword>
<keyword evidence="5" id="KW-0862">Zinc</keyword>
<gene>
    <name evidence="5" type="primary">tfb</name>
    <name evidence="8" type="ORF">DDW13_09420</name>
</gene>
<dbReference type="AlphaFoldDB" id="A0A2T9X1M2"/>
<organism evidence="8 9">
    <name type="scientific">Acidianus hospitalis</name>
    <dbReference type="NCBI Taxonomy" id="563177"/>
    <lineage>
        <taxon>Archaea</taxon>
        <taxon>Thermoproteota</taxon>
        <taxon>Thermoprotei</taxon>
        <taxon>Sulfolobales</taxon>
        <taxon>Sulfolobaceae</taxon>
        <taxon>Acidianus</taxon>
    </lineage>
</organism>
<dbReference type="Proteomes" id="UP000245638">
    <property type="component" value="Unassembled WGS sequence"/>
</dbReference>
<feature type="binding site" evidence="5">
    <location>
        <position position="25"/>
    </location>
    <ligand>
        <name>Zn(2+)</name>
        <dbReference type="ChEBI" id="CHEBI:29105"/>
    </ligand>
</feature>
<keyword evidence="4 5" id="KW-0804">Transcription</keyword>
<dbReference type="InterPro" id="IPR013150">
    <property type="entry name" value="TFIIB_cyclin"/>
</dbReference>
<dbReference type="Gene3D" id="1.10.472.170">
    <property type="match status" value="1"/>
</dbReference>
<reference evidence="8 9" key="1">
    <citation type="journal article" date="2015" name="Appl. Environ. Microbiol.">
        <title>Nanoarchaeota, Their Sulfolobales Host, and Nanoarchaeota Virus Distribution across Yellowstone National Park Hot Springs.</title>
        <authorList>
            <person name="Munson-McGee J.H."/>
            <person name="Field E.K."/>
            <person name="Bateson M."/>
            <person name="Rooney C."/>
            <person name="Stepanauskas R."/>
            <person name="Young M.J."/>
        </authorList>
    </citation>
    <scope>NUCLEOTIDE SEQUENCE [LARGE SCALE GENOMIC DNA]</scope>
    <source>
        <strain evidence="8">SCGC AC-742_N10</strain>
    </source>
</reference>
<dbReference type="Pfam" id="PF00382">
    <property type="entry name" value="TFIIB"/>
    <property type="match status" value="2"/>
</dbReference>
<dbReference type="HAMAP" id="MF_00383">
    <property type="entry name" value="TF2B_arch"/>
    <property type="match status" value="1"/>
</dbReference>
<name>A0A2T9X1M2_9CREN</name>
<dbReference type="EMBL" id="QEFD01000236">
    <property type="protein sequence ID" value="PVU73962.1"/>
    <property type="molecule type" value="Genomic_DNA"/>
</dbReference>
<dbReference type="PROSITE" id="PS51134">
    <property type="entry name" value="ZF_TFIIB"/>
    <property type="match status" value="1"/>
</dbReference>
<evidence type="ECO:0000256" key="2">
    <source>
        <dbReference type="ARBA" id="ARBA00022737"/>
    </source>
</evidence>
<dbReference type="InterPro" id="IPR013763">
    <property type="entry name" value="Cyclin-like_dom"/>
</dbReference>
<evidence type="ECO:0000313" key="8">
    <source>
        <dbReference type="EMBL" id="PVU73962.1"/>
    </source>
</evidence>
<dbReference type="SUPFAM" id="SSF47954">
    <property type="entry name" value="Cyclin-like"/>
    <property type="match status" value="2"/>
</dbReference>
<dbReference type="GO" id="GO:0003743">
    <property type="term" value="F:translation initiation factor activity"/>
    <property type="evidence" value="ECO:0007669"/>
    <property type="project" value="UniProtKB-KW"/>
</dbReference>
<evidence type="ECO:0000256" key="5">
    <source>
        <dbReference type="HAMAP-Rule" id="MF_00383"/>
    </source>
</evidence>
<keyword evidence="2 5" id="KW-0677">Repeat</keyword>
<dbReference type="InterPro" id="IPR000812">
    <property type="entry name" value="TFIIB"/>
</dbReference>
<comment type="caution">
    <text evidence="5">Lacks conserved residue(s) required for the propagation of feature annotation.</text>
</comment>